<feature type="domain" description="Amidase" evidence="1">
    <location>
        <begin position="82"/>
        <end position="502"/>
    </location>
</feature>
<sequence length="522" mass="55003">MHTPPDQEEVVAVARSIGFHLTEEDAPLYQREVAAQLAAMDQFLQARMPERTLPVTYAAREPGYRPGADEDPLNAWMWRCEIAGADDGPLAGRKVSFKDHVAVAGIPMTIGAHALEGFVPDFDATIVTRSLAAGATVTGKNVMNGLTGGFGFGGGIGDYGRTKNPHDHDHVPGGSSGGSAAAVAAGEVDISFGGDQGGSIRIPAAWSGTVGLKPTFGLVSHFGLGFGSDQSIDFTGPMSRTMEDAAAALDAVAGHDGLDPRQGREIPDGYDSLATLHDGVSGLRVAVLDEAFIDSEPGVHDGVMAAVEVLGEAGAVISKVSIPEHLVAPAVQAAFGPEGSKAVFDTGFYGLFAKSYYPENLLAAVNRVWQEQLDVINPRTKLSYITAEMSKRRFHGRVYAKAQNVRAAITAAYDAVLAEVDVLVMPTCITTAPRYDAPTSWAAALEENLSMGRGADRHPWTANTQPFNLTGHPALAVPCGKSDGLPVSMQLVGRPLDDALLLRAGYAYQQSVDWTEVIGLGR</sequence>
<dbReference type="PANTHER" id="PTHR11895">
    <property type="entry name" value="TRANSAMIDASE"/>
    <property type="match status" value="1"/>
</dbReference>
<name>A0A5Q2RK90_9ACTN</name>
<keyword evidence="3" id="KW-1185">Reference proteome</keyword>
<dbReference type="PROSITE" id="PS00571">
    <property type="entry name" value="AMIDASES"/>
    <property type="match status" value="1"/>
</dbReference>
<dbReference type="InterPro" id="IPR036928">
    <property type="entry name" value="AS_sf"/>
</dbReference>
<evidence type="ECO:0000259" key="1">
    <source>
        <dbReference type="Pfam" id="PF01425"/>
    </source>
</evidence>
<reference evidence="2 3" key="1">
    <citation type="submission" date="2019-11" db="EMBL/GenBank/DDBJ databases">
        <authorList>
            <person name="He Y."/>
        </authorList>
    </citation>
    <scope>NUCLEOTIDE SEQUENCE [LARGE SCALE GENOMIC DNA]</scope>
    <source>
        <strain evidence="2 3">SCSIO 58843</strain>
    </source>
</reference>
<dbReference type="Gene3D" id="3.90.1300.10">
    <property type="entry name" value="Amidase signature (AS) domain"/>
    <property type="match status" value="1"/>
</dbReference>
<proteinExistence type="predicted"/>
<protein>
    <submittedName>
        <fullName evidence="2">Amidase</fullName>
    </submittedName>
</protein>
<dbReference type="EMBL" id="CP045851">
    <property type="protein sequence ID" value="QGG94991.1"/>
    <property type="molecule type" value="Genomic_DNA"/>
</dbReference>
<dbReference type="KEGG" id="atq:GH723_07650"/>
<dbReference type="InterPro" id="IPR020556">
    <property type="entry name" value="Amidase_CS"/>
</dbReference>
<dbReference type="RefSeq" id="WP_153759099.1">
    <property type="nucleotide sequence ID" value="NZ_CP045851.1"/>
</dbReference>
<evidence type="ECO:0000313" key="3">
    <source>
        <dbReference type="Proteomes" id="UP000334019"/>
    </source>
</evidence>
<dbReference type="InterPro" id="IPR023631">
    <property type="entry name" value="Amidase_dom"/>
</dbReference>
<dbReference type="SUPFAM" id="SSF75304">
    <property type="entry name" value="Amidase signature (AS) enzymes"/>
    <property type="match status" value="1"/>
</dbReference>
<gene>
    <name evidence="2" type="ORF">GH723_07650</name>
</gene>
<accession>A0A5Q2RK90</accession>
<dbReference type="PANTHER" id="PTHR11895:SF170">
    <property type="entry name" value="AMIDASE"/>
    <property type="match status" value="1"/>
</dbReference>
<organism evidence="2 3">
    <name type="scientific">Actinomarinicola tropica</name>
    <dbReference type="NCBI Taxonomy" id="2789776"/>
    <lineage>
        <taxon>Bacteria</taxon>
        <taxon>Bacillati</taxon>
        <taxon>Actinomycetota</taxon>
        <taxon>Acidimicrobiia</taxon>
        <taxon>Acidimicrobiales</taxon>
        <taxon>Iamiaceae</taxon>
        <taxon>Actinomarinicola</taxon>
    </lineage>
</organism>
<dbReference type="InterPro" id="IPR000120">
    <property type="entry name" value="Amidase"/>
</dbReference>
<dbReference type="Proteomes" id="UP000334019">
    <property type="component" value="Chromosome"/>
</dbReference>
<evidence type="ECO:0000313" key="2">
    <source>
        <dbReference type="EMBL" id="QGG94991.1"/>
    </source>
</evidence>
<dbReference type="Pfam" id="PF01425">
    <property type="entry name" value="Amidase"/>
    <property type="match status" value="1"/>
</dbReference>
<dbReference type="GO" id="GO:0003824">
    <property type="term" value="F:catalytic activity"/>
    <property type="evidence" value="ECO:0007669"/>
    <property type="project" value="InterPro"/>
</dbReference>
<dbReference type="AlphaFoldDB" id="A0A5Q2RK90"/>